<dbReference type="Pfam" id="PF00335">
    <property type="entry name" value="Tetraspanin"/>
    <property type="match status" value="1"/>
</dbReference>
<feature type="transmembrane region" description="Helical" evidence="5">
    <location>
        <begin position="12"/>
        <end position="33"/>
    </location>
</feature>
<dbReference type="AlphaFoldDB" id="A0AAE1MTS8"/>
<sequence length="196" mass="21898">MLSRDRFFWVKLSRVVNSIVTLYGVGIIIYCLWFLKTWQEKTVGLPFSTTPLFIHICLAIGIALCLGTTCGCVVANCFSDCMLSIYIVVICCLLLLEITLVVIIFIAMNWVEKVDESIDEKYSEYRIFILFHLFMCRIILLVSLIPQITAIALAISLLALGTQAARSGCGNPSVIPDFLQSFLVLPNSSVHEDSPH</sequence>
<evidence type="ECO:0008006" key="8">
    <source>
        <dbReference type="Google" id="ProtNLM"/>
    </source>
</evidence>
<evidence type="ECO:0000313" key="7">
    <source>
        <dbReference type="Proteomes" id="UP001293593"/>
    </source>
</evidence>
<dbReference type="EMBL" id="JAWXYG010000003">
    <property type="protein sequence ID" value="KAK4277015.1"/>
    <property type="molecule type" value="Genomic_DNA"/>
</dbReference>
<evidence type="ECO:0000256" key="4">
    <source>
        <dbReference type="ARBA" id="ARBA00023136"/>
    </source>
</evidence>
<evidence type="ECO:0000313" key="6">
    <source>
        <dbReference type="EMBL" id="KAK4277015.1"/>
    </source>
</evidence>
<keyword evidence="7" id="KW-1185">Reference proteome</keyword>
<organism evidence="6 7">
    <name type="scientific">Acacia crassicarpa</name>
    <name type="common">northern wattle</name>
    <dbReference type="NCBI Taxonomy" id="499986"/>
    <lineage>
        <taxon>Eukaryota</taxon>
        <taxon>Viridiplantae</taxon>
        <taxon>Streptophyta</taxon>
        <taxon>Embryophyta</taxon>
        <taxon>Tracheophyta</taxon>
        <taxon>Spermatophyta</taxon>
        <taxon>Magnoliopsida</taxon>
        <taxon>eudicotyledons</taxon>
        <taxon>Gunneridae</taxon>
        <taxon>Pentapetalae</taxon>
        <taxon>rosids</taxon>
        <taxon>fabids</taxon>
        <taxon>Fabales</taxon>
        <taxon>Fabaceae</taxon>
        <taxon>Caesalpinioideae</taxon>
        <taxon>mimosoid clade</taxon>
        <taxon>Acacieae</taxon>
        <taxon>Acacia</taxon>
    </lineage>
</organism>
<comment type="caution">
    <text evidence="6">The sequence shown here is derived from an EMBL/GenBank/DDBJ whole genome shotgun (WGS) entry which is preliminary data.</text>
</comment>
<proteinExistence type="predicted"/>
<accession>A0AAE1MTS8</accession>
<dbReference type="GO" id="GO:0016020">
    <property type="term" value="C:membrane"/>
    <property type="evidence" value="ECO:0007669"/>
    <property type="project" value="UniProtKB-SubCell"/>
</dbReference>
<feature type="transmembrane region" description="Helical" evidence="5">
    <location>
        <begin position="127"/>
        <end position="160"/>
    </location>
</feature>
<keyword evidence="2 5" id="KW-0812">Transmembrane</keyword>
<evidence type="ECO:0000256" key="3">
    <source>
        <dbReference type="ARBA" id="ARBA00022989"/>
    </source>
</evidence>
<comment type="subcellular location">
    <subcellularLocation>
        <location evidence="1">Membrane</location>
        <topology evidence="1">Multi-pass membrane protein</topology>
    </subcellularLocation>
</comment>
<name>A0AAE1MTS8_9FABA</name>
<keyword evidence="3 5" id="KW-1133">Transmembrane helix</keyword>
<evidence type="ECO:0000256" key="5">
    <source>
        <dbReference type="SAM" id="Phobius"/>
    </source>
</evidence>
<gene>
    <name evidence="6" type="ORF">QN277_015085</name>
</gene>
<evidence type="ECO:0000256" key="2">
    <source>
        <dbReference type="ARBA" id="ARBA00022692"/>
    </source>
</evidence>
<dbReference type="InterPro" id="IPR018499">
    <property type="entry name" value="Tetraspanin/Peripherin"/>
</dbReference>
<reference evidence="6" key="1">
    <citation type="submission" date="2023-10" db="EMBL/GenBank/DDBJ databases">
        <title>Chromosome-level genome of the transformable northern wattle, Acacia crassicarpa.</title>
        <authorList>
            <person name="Massaro I."/>
            <person name="Sinha N.R."/>
            <person name="Poethig S."/>
            <person name="Leichty A.R."/>
        </authorList>
    </citation>
    <scope>NUCLEOTIDE SEQUENCE</scope>
    <source>
        <strain evidence="6">Acra3RX</strain>
        <tissue evidence="6">Leaf</tissue>
    </source>
</reference>
<feature type="transmembrane region" description="Helical" evidence="5">
    <location>
        <begin position="53"/>
        <end position="78"/>
    </location>
</feature>
<evidence type="ECO:0000256" key="1">
    <source>
        <dbReference type="ARBA" id="ARBA00004141"/>
    </source>
</evidence>
<feature type="transmembrane region" description="Helical" evidence="5">
    <location>
        <begin position="85"/>
        <end position="107"/>
    </location>
</feature>
<dbReference type="Proteomes" id="UP001293593">
    <property type="component" value="Unassembled WGS sequence"/>
</dbReference>
<keyword evidence="4 5" id="KW-0472">Membrane</keyword>
<protein>
    <recommendedName>
        <fullName evidence="8">Tetraspanin-19-like</fullName>
    </recommendedName>
</protein>